<gene>
    <name evidence="3" type="ORF">LX69_00554</name>
</gene>
<proteinExistence type="predicted"/>
<dbReference type="Proteomes" id="UP000249239">
    <property type="component" value="Unassembled WGS sequence"/>
</dbReference>
<evidence type="ECO:0000259" key="1">
    <source>
        <dbReference type="Pfam" id="PF01471"/>
    </source>
</evidence>
<accession>A0A2W7NI37</accession>
<dbReference type="SUPFAM" id="SSF47090">
    <property type="entry name" value="PGBD-like"/>
    <property type="match status" value="1"/>
</dbReference>
<comment type="caution">
    <text evidence="3">The sequence shown here is derived from an EMBL/GenBank/DDBJ whole genome shotgun (WGS) entry which is preliminary data.</text>
</comment>
<keyword evidence="4" id="KW-1185">Reference proteome</keyword>
<protein>
    <submittedName>
        <fullName evidence="3">Putative peptidoglycan binding protein</fullName>
    </submittedName>
</protein>
<dbReference type="Pfam" id="PF05257">
    <property type="entry name" value="CHAP"/>
    <property type="match status" value="1"/>
</dbReference>
<evidence type="ECO:0000313" key="4">
    <source>
        <dbReference type="Proteomes" id="UP000249239"/>
    </source>
</evidence>
<dbReference type="AlphaFoldDB" id="A0A2W7NI37"/>
<dbReference type="InterPro" id="IPR036366">
    <property type="entry name" value="PGBDSf"/>
</dbReference>
<evidence type="ECO:0000259" key="2">
    <source>
        <dbReference type="Pfam" id="PF05257"/>
    </source>
</evidence>
<dbReference type="InterPro" id="IPR002477">
    <property type="entry name" value="Peptidoglycan-bd-like"/>
</dbReference>
<dbReference type="OrthoDB" id="9813532at2"/>
<reference evidence="3 4" key="1">
    <citation type="submission" date="2018-06" db="EMBL/GenBank/DDBJ databases">
        <title>Genomic Encyclopedia of Archaeal and Bacterial Type Strains, Phase II (KMG-II): from individual species to whole genera.</title>
        <authorList>
            <person name="Goeker M."/>
        </authorList>
    </citation>
    <scope>NUCLEOTIDE SEQUENCE [LARGE SCALE GENOMIC DNA]</scope>
    <source>
        <strain evidence="3 4">DSM 6779</strain>
    </source>
</reference>
<dbReference type="EMBL" id="QKZK01000003">
    <property type="protein sequence ID" value="PZX20101.1"/>
    <property type="molecule type" value="Genomic_DNA"/>
</dbReference>
<dbReference type="InterPro" id="IPR007921">
    <property type="entry name" value="CHAP_dom"/>
</dbReference>
<evidence type="ECO:0000313" key="3">
    <source>
        <dbReference type="EMBL" id="PZX20101.1"/>
    </source>
</evidence>
<sequence length="283" mass="31097">MKPTFQPIFPAEKNALLVHIIQGQLLRHGFSNVPQDGIYDRHTLAAVRAFQSIHTDALGHPLLVDGIIGQNTWFALFGKHPHPEPHTIPVMPDVTIPLNRPSSSQPSPLQRLALQIAGFEVGILEAPLRSNLGPRVQQYHKSVGVRPGAPWCAAFIYWCFQQAANELCTLNPLPKTAHCLTHWNKSQGHRIPAGIIASPSSNEVGQERGALIKPGTIFIINHGSGRGHTGIVVSPPKWNSECSKYTIETIEGNTNQHRSSEGIGVFRHIRNLSEINTGFINYG</sequence>
<dbReference type="Gene3D" id="1.10.101.10">
    <property type="entry name" value="PGBD-like superfamily/PGBD"/>
    <property type="match status" value="1"/>
</dbReference>
<feature type="domain" description="Peptidoglycan binding-like" evidence="1">
    <location>
        <begin position="18"/>
        <end position="76"/>
    </location>
</feature>
<name>A0A2W7NI37_9BACT</name>
<dbReference type="RefSeq" id="WP_111444276.1">
    <property type="nucleotide sequence ID" value="NZ_QKZK01000003.1"/>
</dbReference>
<organism evidence="3 4">
    <name type="scientific">Breznakibacter xylanolyticus</name>
    <dbReference type="NCBI Taxonomy" id="990"/>
    <lineage>
        <taxon>Bacteria</taxon>
        <taxon>Pseudomonadati</taxon>
        <taxon>Bacteroidota</taxon>
        <taxon>Bacteroidia</taxon>
        <taxon>Marinilabiliales</taxon>
        <taxon>Marinilabiliaceae</taxon>
        <taxon>Breznakibacter</taxon>
    </lineage>
</organism>
<dbReference type="InterPro" id="IPR036365">
    <property type="entry name" value="PGBD-like_sf"/>
</dbReference>
<feature type="domain" description="Peptidase C51" evidence="2">
    <location>
        <begin position="148"/>
        <end position="253"/>
    </location>
</feature>
<dbReference type="Pfam" id="PF01471">
    <property type="entry name" value="PG_binding_1"/>
    <property type="match status" value="1"/>
</dbReference>